<dbReference type="Gene3D" id="1.20.1260.10">
    <property type="match status" value="1"/>
</dbReference>
<dbReference type="AlphaFoldDB" id="Q01R92"/>
<dbReference type="FunCoup" id="Q01R92">
    <property type="interactions" value="8"/>
</dbReference>
<dbReference type="PeroxiBase" id="6177">
    <property type="entry name" value="SuMnCat02"/>
</dbReference>
<dbReference type="InterPro" id="IPR012347">
    <property type="entry name" value="Ferritin-like"/>
</dbReference>
<gene>
    <name evidence="2" type="ordered locus">Acid_6915</name>
</gene>
<dbReference type="InParanoid" id="Q01R92"/>
<feature type="region of interest" description="Disordered" evidence="1">
    <location>
        <begin position="174"/>
        <end position="197"/>
    </location>
</feature>
<accession>Q01R92</accession>
<dbReference type="EMBL" id="CP000473">
    <property type="protein sequence ID" value="ABJ87828.1"/>
    <property type="molecule type" value="Genomic_DNA"/>
</dbReference>
<dbReference type="CDD" id="cd07909">
    <property type="entry name" value="YciF"/>
    <property type="match status" value="1"/>
</dbReference>
<evidence type="ECO:0000256" key="1">
    <source>
        <dbReference type="SAM" id="MobiDB-lite"/>
    </source>
</evidence>
<dbReference type="PANTHER" id="PTHR30565:SF9">
    <property type="entry name" value="PROTEIN YCIF"/>
    <property type="match status" value="1"/>
</dbReference>
<protein>
    <submittedName>
        <fullName evidence="2">Uncharacterized protein</fullName>
    </submittedName>
</protein>
<dbReference type="eggNOG" id="COG3685">
    <property type="taxonomic scope" value="Bacteria"/>
</dbReference>
<dbReference type="SUPFAM" id="SSF47240">
    <property type="entry name" value="Ferritin-like"/>
    <property type="match status" value="1"/>
</dbReference>
<dbReference type="InterPro" id="IPR009078">
    <property type="entry name" value="Ferritin-like_SF"/>
</dbReference>
<proteinExistence type="predicted"/>
<dbReference type="InterPro" id="IPR047114">
    <property type="entry name" value="YciF"/>
</dbReference>
<feature type="compositionally biased region" description="Basic and acidic residues" evidence="1">
    <location>
        <begin position="184"/>
        <end position="197"/>
    </location>
</feature>
<dbReference type="KEGG" id="sus:Acid_6915"/>
<dbReference type="HOGENOM" id="CLU_102561_2_1_0"/>
<organism evidence="2">
    <name type="scientific">Solibacter usitatus (strain Ellin6076)</name>
    <dbReference type="NCBI Taxonomy" id="234267"/>
    <lineage>
        <taxon>Bacteria</taxon>
        <taxon>Pseudomonadati</taxon>
        <taxon>Acidobacteriota</taxon>
        <taxon>Terriglobia</taxon>
        <taxon>Bryobacterales</taxon>
        <taxon>Solibacteraceae</taxon>
        <taxon>Candidatus Solibacter</taxon>
    </lineage>
</organism>
<dbReference type="Pfam" id="PF05974">
    <property type="entry name" value="DUF892"/>
    <property type="match status" value="1"/>
</dbReference>
<evidence type="ECO:0000313" key="2">
    <source>
        <dbReference type="EMBL" id="ABJ87828.1"/>
    </source>
</evidence>
<dbReference type="PANTHER" id="PTHR30565">
    <property type="entry name" value="PROTEIN YCIF"/>
    <property type="match status" value="1"/>
</dbReference>
<name>Q01R92_SOLUE</name>
<dbReference type="InterPro" id="IPR010287">
    <property type="entry name" value="DUF892_YciF-like"/>
</dbReference>
<dbReference type="STRING" id="234267.Acid_6915"/>
<reference evidence="2" key="1">
    <citation type="submission" date="2006-10" db="EMBL/GenBank/DDBJ databases">
        <title>Complete sequence of Solibacter usitatus Ellin6076.</title>
        <authorList>
            <consortium name="US DOE Joint Genome Institute"/>
            <person name="Copeland A."/>
            <person name="Lucas S."/>
            <person name="Lapidus A."/>
            <person name="Barry K."/>
            <person name="Detter J.C."/>
            <person name="Glavina del Rio T."/>
            <person name="Hammon N."/>
            <person name="Israni S."/>
            <person name="Dalin E."/>
            <person name="Tice H."/>
            <person name="Pitluck S."/>
            <person name="Thompson L.S."/>
            <person name="Brettin T."/>
            <person name="Bruce D."/>
            <person name="Han C."/>
            <person name="Tapia R."/>
            <person name="Gilna P."/>
            <person name="Schmutz J."/>
            <person name="Larimer F."/>
            <person name="Land M."/>
            <person name="Hauser L."/>
            <person name="Kyrpides N."/>
            <person name="Mikhailova N."/>
            <person name="Janssen P.H."/>
            <person name="Kuske C.R."/>
            <person name="Richardson P."/>
        </authorList>
    </citation>
    <scope>NUCLEOTIDE SEQUENCE</scope>
    <source>
        <strain evidence="2">Ellin6076</strain>
    </source>
</reference>
<sequence>MPQLKELLVEQLQDLLHAESQLTDALPQMAEAANHPKLKEAFEKHLVQTQGHVERLHKIFEVLGEKAQPKTCKAMIGLIEEGKETIEEGAEKKPLAADLALIGAAQRVEHYEIAAYGTAKALARQIGLLEAARLLSHTLGEEESTDFLLTAISDPLLQQAAIQDGGIPINLEAVERQGPARATRKAEKPEKMASRGR</sequence>